<dbReference type="InterPro" id="IPR021109">
    <property type="entry name" value="Peptidase_aspartic_dom_sf"/>
</dbReference>
<protein>
    <recommendedName>
        <fullName evidence="2">Peptidase A1 domain-containing protein</fullName>
    </recommendedName>
</protein>
<dbReference type="Proteomes" id="UP000694423">
    <property type="component" value="Unplaced"/>
</dbReference>
<dbReference type="AlphaFoldDB" id="A0A8C4K6Y8"/>
<dbReference type="GO" id="GO:0006508">
    <property type="term" value="P:proteolysis"/>
    <property type="evidence" value="ECO:0007669"/>
    <property type="project" value="InterPro"/>
</dbReference>
<dbReference type="PROSITE" id="PS51767">
    <property type="entry name" value="PEPTIDASE_A1"/>
    <property type="match status" value="1"/>
</dbReference>
<sequence>MAEEGVLEGFLKHLKGDQGRKYQLSNAVAYEPLTNYLDSFYFGELSIGTPPQSFQVLFDTGSASLWVLFPSPLDPEHHCHKPGIWSEPG</sequence>
<evidence type="ECO:0000256" key="1">
    <source>
        <dbReference type="ARBA" id="ARBA00007447"/>
    </source>
</evidence>
<dbReference type="GO" id="GO:0004190">
    <property type="term" value="F:aspartic-type endopeptidase activity"/>
    <property type="evidence" value="ECO:0007669"/>
    <property type="project" value="InterPro"/>
</dbReference>
<keyword evidence="4" id="KW-1185">Reference proteome</keyword>
<dbReference type="PANTHER" id="PTHR47966">
    <property type="entry name" value="BETA-SITE APP-CLEAVING ENZYME, ISOFORM A-RELATED"/>
    <property type="match status" value="1"/>
</dbReference>
<reference evidence="3" key="1">
    <citation type="submission" date="2025-08" db="UniProtKB">
        <authorList>
            <consortium name="Ensembl"/>
        </authorList>
    </citation>
    <scope>IDENTIFICATION</scope>
</reference>
<dbReference type="InterPro" id="IPR033121">
    <property type="entry name" value="PEPTIDASE_A1"/>
</dbReference>
<evidence type="ECO:0000313" key="4">
    <source>
        <dbReference type="Proteomes" id="UP000694423"/>
    </source>
</evidence>
<dbReference type="SUPFAM" id="SSF50630">
    <property type="entry name" value="Acid proteases"/>
    <property type="match status" value="1"/>
</dbReference>
<evidence type="ECO:0000259" key="2">
    <source>
        <dbReference type="PROSITE" id="PS51767"/>
    </source>
</evidence>
<feature type="domain" description="Peptidase A1" evidence="2">
    <location>
        <begin position="41"/>
        <end position="89"/>
    </location>
</feature>
<dbReference type="PANTHER" id="PTHR47966:SF70">
    <property type="entry name" value="PEPTIDASE A1 DOMAIN-CONTAINING PROTEIN"/>
    <property type="match status" value="1"/>
</dbReference>
<evidence type="ECO:0000313" key="3">
    <source>
        <dbReference type="Ensembl" id="ENSDNVP00000019801.1"/>
    </source>
</evidence>
<reference evidence="3" key="2">
    <citation type="submission" date="2025-09" db="UniProtKB">
        <authorList>
            <consortium name="Ensembl"/>
        </authorList>
    </citation>
    <scope>IDENTIFICATION</scope>
</reference>
<proteinExistence type="inferred from homology"/>
<dbReference type="Pfam" id="PF00026">
    <property type="entry name" value="Asp"/>
    <property type="match status" value="1"/>
</dbReference>
<dbReference type="Ensembl" id="ENSDNVT00000023847.1">
    <property type="protein sequence ID" value="ENSDNVP00000019801.1"/>
    <property type="gene ID" value="ENSDNVG00000013861.1"/>
</dbReference>
<accession>A0A8C4K6Y8</accession>
<comment type="similarity">
    <text evidence="1">Belongs to the peptidase A1 family.</text>
</comment>
<dbReference type="PROSITE" id="PS00141">
    <property type="entry name" value="ASP_PROTEASE"/>
    <property type="match status" value="1"/>
</dbReference>
<dbReference type="Gene3D" id="2.40.70.10">
    <property type="entry name" value="Acid Proteases"/>
    <property type="match status" value="1"/>
</dbReference>
<organism evidence="3 4">
    <name type="scientific">Dromaius novaehollandiae</name>
    <name type="common">Emu</name>
    <dbReference type="NCBI Taxonomy" id="8790"/>
    <lineage>
        <taxon>Eukaryota</taxon>
        <taxon>Metazoa</taxon>
        <taxon>Chordata</taxon>
        <taxon>Craniata</taxon>
        <taxon>Vertebrata</taxon>
        <taxon>Euteleostomi</taxon>
        <taxon>Archelosauria</taxon>
        <taxon>Archosauria</taxon>
        <taxon>Dinosauria</taxon>
        <taxon>Saurischia</taxon>
        <taxon>Theropoda</taxon>
        <taxon>Coelurosauria</taxon>
        <taxon>Aves</taxon>
        <taxon>Palaeognathae</taxon>
        <taxon>Casuariiformes</taxon>
        <taxon>Dromaiidae</taxon>
        <taxon>Dromaius</taxon>
    </lineage>
</organism>
<dbReference type="InterPro" id="IPR001969">
    <property type="entry name" value="Aspartic_peptidase_AS"/>
</dbReference>
<name>A0A8C4K6Y8_DRONO</name>
<dbReference type="InterPro" id="IPR001461">
    <property type="entry name" value="Aspartic_peptidase_A1"/>
</dbReference>